<proteinExistence type="predicted"/>
<evidence type="ECO:0000256" key="1">
    <source>
        <dbReference type="SAM" id="MobiDB-lite"/>
    </source>
</evidence>
<dbReference type="AlphaFoldDB" id="A0AAF3FR66"/>
<dbReference type="Proteomes" id="UP000887575">
    <property type="component" value="Unassembled WGS sequence"/>
</dbReference>
<accession>A0AAF3FR66</accession>
<evidence type="ECO:0000313" key="2">
    <source>
        <dbReference type="Proteomes" id="UP000887575"/>
    </source>
</evidence>
<name>A0AAF3FR66_9BILA</name>
<sequence length="89" mass="9982">MSSHANSYANNGSTFEFKVQFAAIEQAPIEALDLINWNEPMDHSGWTDHNGQFSEPQVQDTPRGQAFAEESNRSSDQETMDHSGLDPWP</sequence>
<keyword evidence="2" id="KW-1185">Reference proteome</keyword>
<dbReference type="WBParaSite" id="MBELARI_LOCUS9728">
    <property type="protein sequence ID" value="MBELARI_LOCUS9728"/>
    <property type="gene ID" value="MBELARI_LOCUS9728"/>
</dbReference>
<reference evidence="3" key="1">
    <citation type="submission" date="2024-02" db="UniProtKB">
        <authorList>
            <consortium name="WormBaseParasite"/>
        </authorList>
    </citation>
    <scope>IDENTIFICATION</scope>
</reference>
<organism evidence="2 3">
    <name type="scientific">Mesorhabditis belari</name>
    <dbReference type="NCBI Taxonomy" id="2138241"/>
    <lineage>
        <taxon>Eukaryota</taxon>
        <taxon>Metazoa</taxon>
        <taxon>Ecdysozoa</taxon>
        <taxon>Nematoda</taxon>
        <taxon>Chromadorea</taxon>
        <taxon>Rhabditida</taxon>
        <taxon>Rhabditina</taxon>
        <taxon>Rhabditomorpha</taxon>
        <taxon>Rhabditoidea</taxon>
        <taxon>Rhabditidae</taxon>
        <taxon>Mesorhabditinae</taxon>
        <taxon>Mesorhabditis</taxon>
    </lineage>
</organism>
<evidence type="ECO:0000313" key="3">
    <source>
        <dbReference type="WBParaSite" id="MBELARI_LOCUS9728"/>
    </source>
</evidence>
<feature type="region of interest" description="Disordered" evidence="1">
    <location>
        <begin position="40"/>
        <end position="89"/>
    </location>
</feature>
<feature type="compositionally biased region" description="Basic and acidic residues" evidence="1">
    <location>
        <begin position="70"/>
        <end position="89"/>
    </location>
</feature>
<protein>
    <submittedName>
        <fullName evidence="3">Uncharacterized protein</fullName>
    </submittedName>
</protein>
<feature type="compositionally biased region" description="Polar residues" evidence="1">
    <location>
        <begin position="47"/>
        <end position="62"/>
    </location>
</feature>